<keyword evidence="3" id="KW-1185">Reference proteome</keyword>
<proteinExistence type="predicted"/>
<accession>A0A9W9K3R4</accession>
<dbReference type="RefSeq" id="XP_056473018.1">
    <property type="nucleotide sequence ID" value="XM_056622212.1"/>
</dbReference>
<dbReference type="AlphaFoldDB" id="A0A9W9K3R4"/>
<comment type="caution">
    <text evidence="2">The sequence shown here is derived from an EMBL/GenBank/DDBJ whole genome shotgun (WGS) entry which is preliminary data.</text>
</comment>
<dbReference type="GeneID" id="81361191"/>
<feature type="region of interest" description="Disordered" evidence="1">
    <location>
        <begin position="63"/>
        <end position="98"/>
    </location>
</feature>
<evidence type="ECO:0000313" key="2">
    <source>
        <dbReference type="EMBL" id="KAJ5091037.1"/>
    </source>
</evidence>
<organism evidence="2 3">
    <name type="scientific">Penicillium argentinense</name>
    <dbReference type="NCBI Taxonomy" id="1131581"/>
    <lineage>
        <taxon>Eukaryota</taxon>
        <taxon>Fungi</taxon>
        <taxon>Dikarya</taxon>
        <taxon>Ascomycota</taxon>
        <taxon>Pezizomycotina</taxon>
        <taxon>Eurotiomycetes</taxon>
        <taxon>Eurotiomycetidae</taxon>
        <taxon>Eurotiales</taxon>
        <taxon>Aspergillaceae</taxon>
        <taxon>Penicillium</taxon>
    </lineage>
</organism>
<evidence type="ECO:0000256" key="1">
    <source>
        <dbReference type="SAM" id="MobiDB-lite"/>
    </source>
</evidence>
<reference evidence="2" key="2">
    <citation type="journal article" date="2023" name="IMA Fungus">
        <title>Comparative genomic study of the Penicillium genus elucidates a diverse pangenome and 15 lateral gene transfer events.</title>
        <authorList>
            <person name="Petersen C."/>
            <person name="Sorensen T."/>
            <person name="Nielsen M.R."/>
            <person name="Sondergaard T.E."/>
            <person name="Sorensen J.L."/>
            <person name="Fitzpatrick D.A."/>
            <person name="Frisvad J.C."/>
            <person name="Nielsen K.L."/>
        </authorList>
    </citation>
    <scope>NUCLEOTIDE SEQUENCE</scope>
    <source>
        <strain evidence="2">IBT 30761</strain>
    </source>
</reference>
<reference evidence="2" key="1">
    <citation type="submission" date="2022-11" db="EMBL/GenBank/DDBJ databases">
        <authorList>
            <person name="Petersen C."/>
        </authorList>
    </citation>
    <scope>NUCLEOTIDE SEQUENCE</scope>
    <source>
        <strain evidence="2">IBT 30761</strain>
    </source>
</reference>
<evidence type="ECO:0000313" key="3">
    <source>
        <dbReference type="Proteomes" id="UP001149074"/>
    </source>
</evidence>
<gene>
    <name evidence="2" type="ORF">N7532_009721</name>
</gene>
<name>A0A9W9K3R4_9EURO</name>
<sequence length="263" mass="28807">MVDSTQTRIQGSLVTPSLGSPGYPWLLAGFRREQHFGHRKLNFLLQPLQNWLIRNGRGVYGQKGEQSADPGIHELVKPPSAPELQPRSPATIEPPTANPVGEQPFYRACIPPYLLLTASNLQVVAQLVQQVLPQQSELVIIVSGRTLIEGHVVDLLLQSAVGQSRRHSLAGNGEDGYFAEILPIVVVPPTGMVALLWGDLDGHDLDDVIDAEVQQEPGEPQLGLLVEQSLYVCVDEEVLEDRRIDQIADDLAHELSAAESFEV</sequence>
<dbReference type="Proteomes" id="UP001149074">
    <property type="component" value="Unassembled WGS sequence"/>
</dbReference>
<protein>
    <submittedName>
        <fullName evidence="2">Uncharacterized protein</fullName>
    </submittedName>
</protein>
<dbReference type="EMBL" id="JAPQKI010000009">
    <property type="protein sequence ID" value="KAJ5091037.1"/>
    <property type="molecule type" value="Genomic_DNA"/>
</dbReference>